<dbReference type="AlphaFoldDB" id="A0A971M672"/>
<dbReference type="Pfam" id="PF09484">
    <property type="entry name" value="Cas_TM1802"/>
    <property type="match status" value="1"/>
</dbReference>
<accession>A0A971M672</accession>
<reference evidence="1" key="2">
    <citation type="submission" date="2020-01" db="EMBL/GenBank/DDBJ databases">
        <authorList>
            <person name="Campanaro S."/>
        </authorList>
    </citation>
    <scope>NUCLEOTIDE SEQUENCE</scope>
    <source>
        <strain evidence="1">AS06rmzACSIP_7</strain>
    </source>
</reference>
<proteinExistence type="predicted"/>
<comment type="caution">
    <text evidence="1">The sequence shown here is derived from an EMBL/GenBank/DDBJ whole genome shotgun (WGS) entry which is preliminary data.</text>
</comment>
<dbReference type="EMBL" id="JAAYEE010000281">
    <property type="protein sequence ID" value="NLW36672.1"/>
    <property type="molecule type" value="Genomic_DNA"/>
</dbReference>
<organism evidence="1 2">
    <name type="scientific">Syntrophorhabdus aromaticivorans</name>
    <dbReference type="NCBI Taxonomy" id="328301"/>
    <lineage>
        <taxon>Bacteria</taxon>
        <taxon>Pseudomonadati</taxon>
        <taxon>Thermodesulfobacteriota</taxon>
        <taxon>Syntrophorhabdia</taxon>
        <taxon>Syntrophorhabdales</taxon>
        <taxon>Syntrophorhabdaceae</taxon>
        <taxon>Syntrophorhabdus</taxon>
    </lineage>
</organism>
<protein>
    <submittedName>
        <fullName evidence="1">Uncharacterized protein</fullName>
    </submittedName>
</protein>
<dbReference type="Proteomes" id="UP000777265">
    <property type="component" value="Unassembled WGS sequence"/>
</dbReference>
<evidence type="ECO:0000313" key="1">
    <source>
        <dbReference type="EMBL" id="NLW36672.1"/>
    </source>
</evidence>
<sequence>AVVTRAKRDPQTMPFMVRDALAAWQFLNQLGIFEKGVRTMSDVAGTDGKYGRFIEAHKDYFDAWEKVAAFLTGCYVSKVLYAQGQNLGNSPFNKKLRGMKLDRKRLQTLYPEARNKIQQYDAFGLVKELDLLLASAWVECGNNWKITDDEATLSFTIGLSLDYNINRTDKEQQ</sequence>
<gene>
    <name evidence="1" type="ORF">GXY80_14520</name>
</gene>
<feature type="non-terminal residue" evidence="1">
    <location>
        <position position="1"/>
    </location>
</feature>
<dbReference type="InterPro" id="IPR013389">
    <property type="entry name" value="CRISPR-assoc_prot_Cas8b"/>
</dbReference>
<evidence type="ECO:0000313" key="2">
    <source>
        <dbReference type="Proteomes" id="UP000777265"/>
    </source>
</evidence>
<name>A0A971M672_9BACT</name>
<reference evidence="1" key="1">
    <citation type="journal article" date="2020" name="Biotechnol. Biofuels">
        <title>New insights from the biogas microbiome by comprehensive genome-resolved metagenomics of nearly 1600 species originating from multiple anaerobic digesters.</title>
        <authorList>
            <person name="Campanaro S."/>
            <person name="Treu L."/>
            <person name="Rodriguez-R L.M."/>
            <person name="Kovalovszki A."/>
            <person name="Ziels R.M."/>
            <person name="Maus I."/>
            <person name="Zhu X."/>
            <person name="Kougias P.G."/>
            <person name="Basile A."/>
            <person name="Luo G."/>
            <person name="Schluter A."/>
            <person name="Konstantinidis K.T."/>
            <person name="Angelidaki I."/>
        </authorList>
    </citation>
    <scope>NUCLEOTIDE SEQUENCE</scope>
    <source>
        <strain evidence="1">AS06rmzACSIP_7</strain>
    </source>
</reference>